<reference evidence="3" key="3">
    <citation type="submission" date="2024-06" db="EMBL/GenBank/DDBJ databases">
        <authorList>
            <person name="Zeng C."/>
        </authorList>
    </citation>
    <scope>NUCLEOTIDE SEQUENCE [LARGE SCALE GENOMIC DNA]</scope>
    <source>
        <strain evidence="3">ZCY20-5</strain>
    </source>
</reference>
<reference evidence="2 3" key="2">
    <citation type="submission" date="2024-06" db="EMBL/GenBank/DDBJ databases">
        <title>Caproicibacterium argilliputei sp. nov, a novel caproic acid producing anaerobic bacterium isolated from pit mud.</title>
        <authorList>
            <person name="Xia S."/>
        </authorList>
    </citation>
    <scope>NUCLEOTIDE SEQUENCE [LARGE SCALE GENOMIC DNA]</scope>
    <source>
        <strain evidence="2 3">ZCY20-5</strain>
    </source>
</reference>
<accession>A0AA97D966</accession>
<evidence type="ECO:0000313" key="3">
    <source>
        <dbReference type="Proteomes" id="UP001300604"/>
    </source>
</evidence>
<name>A0AA97D966_9FIRM</name>
<dbReference type="Proteomes" id="UP001300604">
    <property type="component" value="Chromosome"/>
</dbReference>
<feature type="domain" description="Transposase InsH N-terminal" evidence="1">
    <location>
        <begin position="30"/>
        <end position="102"/>
    </location>
</feature>
<proteinExistence type="predicted"/>
<dbReference type="EMBL" id="CP135996">
    <property type="protein sequence ID" value="WOC31762.1"/>
    <property type="molecule type" value="Genomic_DNA"/>
</dbReference>
<dbReference type="RefSeq" id="WP_316934968.1">
    <property type="nucleotide sequence ID" value="NZ_CP135996.1"/>
</dbReference>
<evidence type="ECO:0000259" key="1">
    <source>
        <dbReference type="Pfam" id="PF05598"/>
    </source>
</evidence>
<protein>
    <submittedName>
        <fullName evidence="2">Transposase</fullName>
    </submittedName>
</protein>
<reference evidence="3" key="1">
    <citation type="submission" date="2024-06" db="EMBL/GenBank/DDBJ databases">
        <title>Caproicibacterium argilliputei sp. nov, a novel caproic acid producing anaerobic bacterium isolated from pit mud.</title>
        <authorList>
            <person name="Zeng C."/>
        </authorList>
    </citation>
    <scope>NUCLEOTIDE SEQUENCE [LARGE SCALE GENOMIC DNA]</scope>
    <source>
        <strain evidence="3">ZCY20-5</strain>
    </source>
</reference>
<organism evidence="2 3">
    <name type="scientific">Caproicibacterium argilliputei</name>
    <dbReference type="NCBI Taxonomy" id="3030016"/>
    <lineage>
        <taxon>Bacteria</taxon>
        <taxon>Bacillati</taxon>
        <taxon>Bacillota</taxon>
        <taxon>Clostridia</taxon>
        <taxon>Eubacteriales</taxon>
        <taxon>Oscillospiraceae</taxon>
        <taxon>Caproicibacterium</taxon>
    </lineage>
</organism>
<keyword evidence="3" id="KW-1185">Reference proteome</keyword>
<evidence type="ECO:0000313" key="2">
    <source>
        <dbReference type="EMBL" id="WOC31762.1"/>
    </source>
</evidence>
<dbReference type="InterPro" id="IPR008490">
    <property type="entry name" value="Transposase_InsH_N"/>
</dbReference>
<dbReference type="Pfam" id="PF05598">
    <property type="entry name" value="DUF772"/>
    <property type="match status" value="1"/>
</dbReference>
<dbReference type="PANTHER" id="PTHR33408">
    <property type="entry name" value="TRANSPOSASE"/>
    <property type="match status" value="1"/>
</dbReference>
<sequence>MKQNQKLLEHNRFERKYQQLMFPMNMEITILQDDPVRLASAQLEELDYRKLYCAYSSQGRKSAAEPRILFEVLVYGYMCGIYSTHKLEEACRKRVDFMWLLQGEPVAELQYLCTVSHRAHQRDSGRLVLPVYLQDGINR</sequence>
<gene>
    <name evidence="2" type="ORF">PXC00_11220</name>
</gene>
<dbReference type="KEGG" id="carl:PXC00_11220"/>
<dbReference type="AlphaFoldDB" id="A0AA97D966"/>